<accession>A0AAP0Q6Q5</accession>
<comment type="caution">
    <text evidence="2">The sequence shown here is derived from an EMBL/GenBank/DDBJ whole genome shotgun (WGS) entry which is preliminary data.</text>
</comment>
<keyword evidence="1" id="KW-0472">Membrane</keyword>
<feature type="transmembrane region" description="Helical" evidence="1">
    <location>
        <begin position="51"/>
        <end position="68"/>
    </location>
</feature>
<keyword evidence="3" id="KW-1185">Reference proteome</keyword>
<dbReference type="AlphaFoldDB" id="A0AAP0Q6Q5"/>
<name>A0AAP0Q6Q5_9MAGN</name>
<sequence>MSIASEASEMAKRMIRKRWHVTHVDKNNILLGNDLNQEKIRFFSFNASHHCFVFINALFVYSNILWTIDS</sequence>
<evidence type="ECO:0000313" key="3">
    <source>
        <dbReference type="Proteomes" id="UP001420932"/>
    </source>
</evidence>
<protein>
    <submittedName>
        <fullName evidence="2">Uncharacterized protein</fullName>
    </submittedName>
</protein>
<reference evidence="2 3" key="1">
    <citation type="submission" date="2024-01" db="EMBL/GenBank/DDBJ databases">
        <title>Genome assemblies of Stephania.</title>
        <authorList>
            <person name="Yang L."/>
        </authorList>
    </citation>
    <scope>NUCLEOTIDE SEQUENCE [LARGE SCALE GENOMIC DNA]</scope>
    <source>
        <strain evidence="2">YNDBR</strain>
        <tissue evidence="2">Leaf</tissue>
    </source>
</reference>
<proteinExistence type="predicted"/>
<organism evidence="2 3">
    <name type="scientific">Stephania yunnanensis</name>
    <dbReference type="NCBI Taxonomy" id="152371"/>
    <lineage>
        <taxon>Eukaryota</taxon>
        <taxon>Viridiplantae</taxon>
        <taxon>Streptophyta</taxon>
        <taxon>Embryophyta</taxon>
        <taxon>Tracheophyta</taxon>
        <taxon>Spermatophyta</taxon>
        <taxon>Magnoliopsida</taxon>
        <taxon>Ranunculales</taxon>
        <taxon>Menispermaceae</taxon>
        <taxon>Menispermoideae</taxon>
        <taxon>Cissampelideae</taxon>
        <taxon>Stephania</taxon>
    </lineage>
</organism>
<dbReference type="Proteomes" id="UP001420932">
    <property type="component" value="Unassembled WGS sequence"/>
</dbReference>
<evidence type="ECO:0000256" key="1">
    <source>
        <dbReference type="SAM" id="Phobius"/>
    </source>
</evidence>
<dbReference type="EMBL" id="JBBNAF010000001">
    <property type="protein sequence ID" value="KAK9169585.1"/>
    <property type="molecule type" value="Genomic_DNA"/>
</dbReference>
<evidence type="ECO:0000313" key="2">
    <source>
        <dbReference type="EMBL" id="KAK9169585.1"/>
    </source>
</evidence>
<keyword evidence="1" id="KW-1133">Transmembrane helix</keyword>
<keyword evidence="1" id="KW-0812">Transmembrane</keyword>
<gene>
    <name evidence="2" type="ORF">Syun_001725</name>
</gene>